<dbReference type="Pfam" id="PF14158">
    <property type="entry name" value="YndJ"/>
    <property type="match status" value="1"/>
</dbReference>
<dbReference type="RefSeq" id="WP_160803031.1">
    <property type="nucleotide sequence ID" value="NZ_WUUL01000017.1"/>
</dbReference>
<accession>A0A6I4VV05</accession>
<sequence>MKTSFSRNLWISTFLWIICILLVDGLEKILLISIFLFIPILLSLIPTIKRDERSSRYHALLLNSHLYVTVTIGITLLFSAGSILSGILSIPWAVYTLGLFVYGIRRFIERGWYIIEENAIDTSFLYILLGGVSLSVYCFTSDKIISHHLLMTTIHFYFTAVLSTLFVGLAGRAIPIDRKIGHSYRWTVRGIIISPLIIGIGILTDPWVQKAGLWIYTICIIMYSYFVFYI</sequence>
<dbReference type="InterPro" id="IPR025450">
    <property type="entry name" value="YndJ-like"/>
</dbReference>
<feature type="transmembrane region" description="Helical" evidence="1">
    <location>
        <begin position="186"/>
        <end position="205"/>
    </location>
</feature>
<comment type="caution">
    <text evidence="2">The sequence shown here is derived from an EMBL/GenBank/DDBJ whole genome shotgun (WGS) entry which is preliminary data.</text>
</comment>
<keyword evidence="1" id="KW-0812">Transmembrane</keyword>
<feature type="transmembrane region" description="Helical" evidence="1">
    <location>
        <begin position="124"/>
        <end position="142"/>
    </location>
</feature>
<keyword evidence="1" id="KW-1133">Transmembrane helix</keyword>
<gene>
    <name evidence="2" type="ORF">GSM42_18520</name>
</gene>
<feature type="transmembrane region" description="Helical" evidence="1">
    <location>
        <begin position="154"/>
        <end position="174"/>
    </location>
</feature>
<feature type="transmembrane region" description="Helical" evidence="1">
    <location>
        <begin position="29"/>
        <end position="48"/>
    </location>
</feature>
<proteinExistence type="predicted"/>
<organism evidence="2 3">
    <name type="scientific">Shimazuella alba</name>
    <dbReference type="NCBI Taxonomy" id="2690964"/>
    <lineage>
        <taxon>Bacteria</taxon>
        <taxon>Bacillati</taxon>
        <taxon>Bacillota</taxon>
        <taxon>Bacilli</taxon>
        <taxon>Bacillales</taxon>
        <taxon>Thermoactinomycetaceae</taxon>
        <taxon>Shimazuella</taxon>
    </lineage>
</organism>
<feature type="transmembrane region" description="Helical" evidence="1">
    <location>
        <begin position="60"/>
        <end position="78"/>
    </location>
</feature>
<protein>
    <submittedName>
        <fullName evidence="2">Uncharacterized protein</fullName>
    </submittedName>
</protein>
<dbReference type="EMBL" id="WUUL01000017">
    <property type="protein sequence ID" value="MXQ55679.1"/>
    <property type="molecule type" value="Genomic_DNA"/>
</dbReference>
<name>A0A6I4VV05_9BACL</name>
<dbReference type="AlphaFoldDB" id="A0A6I4VV05"/>
<evidence type="ECO:0000313" key="2">
    <source>
        <dbReference type="EMBL" id="MXQ55679.1"/>
    </source>
</evidence>
<feature type="transmembrane region" description="Helical" evidence="1">
    <location>
        <begin position="84"/>
        <end position="104"/>
    </location>
</feature>
<evidence type="ECO:0000313" key="3">
    <source>
        <dbReference type="Proteomes" id="UP000430692"/>
    </source>
</evidence>
<dbReference type="Proteomes" id="UP000430692">
    <property type="component" value="Unassembled WGS sequence"/>
</dbReference>
<feature type="transmembrane region" description="Helical" evidence="1">
    <location>
        <begin position="7"/>
        <end position="23"/>
    </location>
</feature>
<evidence type="ECO:0000256" key="1">
    <source>
        <dbReference type="SAM" id="Phobius"/>
    </source>
</evidence>
<feature type="transmembrane region" description="Helical" evidence="1">
    <location>
        <begin position="211"/>
        <end position="229"/>
    </location>
</feature>
<reference evidence="2 3" key="1">
    <citation type="submission" date="2019-12" db="EMBL/GenBank/DDBJ databases">
        <title>Whole-genome analyses of novel actinobacteria.</title>
        <authorList>
            <person name="Sahin N."/>
            <person name="Saygin H."/>
        </authorList>
    </citation>
    <scope>NUCLEOTIDE SEQUENCE [LARGE SCALE GENOMIC DNA]</scope>
    <source>
        <strain evidence="2 3">KC615</strain>
    </source>
</reference>
<keyword evidence="1" id="KW-0472">Membrane</keyword>
<keyword evidence="3" id="KW-1185">Reference proteome</keyword>